<protein>
    <recommendedName>
        <fullName evidence="3">Transposase (putative) YhgA-like domain-containing protein</fullName>
    </recommendedName>
</protein>
<accession>A0ABQ1MGE8</accession>
<evidence type="ECO:0000313" key="2">
    <source>
        <dbReference type="Proteomes" id="UP000597338"/>
    </source>
</evidence>
<dbReference type="RefSeq" id="WP_188752596.1">
    <property type="nucleotide sequence ID" value="NZ_BMIK01000013.1"/>
</dbReference>
<gene>
    <name evidence="1" type="ORF">GCM10011386_33370</name>
</gene>
<name>A0ABQ1MGE8_9SPHI</name>
<organism evidence="1 2">
    <name type="scientific">Parapedobacter defluvii</name>
    <dbReference type="NCBI Taxonomy" id="2045106"/>
    <lineage>
        <taxon>Bacteria</taxon>
        <taxon>Pseudomonadati</taxon>
        <taxon>Bacteroidota</taxon>
        <taxon>Sphingobacteriia</taxon>
        <taxon>Sphingobacteriales</taxon>
        <taxon>Sphingobacteriaceae</taxon>
        <taxon>Parapedobacter</taxon>
    </lineage>
</organism>
<dbReference type="Proteomes" id="UP000597338">
    <property type="component" value="Unassembled WGS sequence"/>
</dbReference>
<proteinExistence type="predicted"/>
<evidence type="ECO:0000313" key="1">
    <source>
        <dbReference type="EMBL" id="GGC38571.1"/>
    </source>
</evidence>
<reference evidence="2" key="1">
    <citation type="journal article" date="2019" name="Int. J. Syst. Evol. Microbiol.">
        <title>The Global Catalogue of Microorganisms (GCM) 10K type strain sequencing project: providing services to taxonomists for standard genome sequencing and annotation.</title>
        <authorList>
            <consortium name="The Broad Institute Genomics Platform"/>
            <consortium name="The Broad Institute Genome Sequencing Center for Infectious Disease"/>
            <person name="Wu L."/>
            <person name="Ma J."/>
        </authorList>
    </citation>
    <scope>NUCLEOTIDE SEQUENCE [LARGE SCALE GENOMIC DNA]</scope>
    <source>
        <strain evidence="2">CGMCC 1.15342</strain>
    </source>
</reference>
<keyword evidence="2" id="KW-1185">Reference proteome</keyword>
<dbReference type="EMBL" id="BMIK01000013">
    <property type="protein sequence ID" value="GGC38571.1"/>
    <property type="molecule type" value="Genomic_DNA"/>
</dbReference>
<evidence type="ECO:0008006" key="3">
    <source>
        <dbReference type="Google" id="ProtNLM"/>
    </source>
</evidence>
<sequence>MDRTNLEESYPIPRKKNDIVTKAAFMEWFIDLLRFLYPNADEIFDLGRGATAMEKELLEIMPDRERIGGTLLADMLMKVYLQDGTEQWLLIHVELEGQSKDNFAKRLWRYYVRLTDRYPVPIIPVAIFTGGPKQKRPTEYHFAMLGSEVIFRFRSYHVFEHTEKELLANPNPMALVILACQAEAQEAKLGAWRLNEIKKRIVEELVKRDITDTGQIMRFIRFLNNLIYLKDKELNLNFVKTVERLTKGAITMNIMETLDAVVREEGKIEGKIEGKTEEVRNLIQKLGLSDEQAADVAEVSVDFVQKVRADLDRKKK</sequence>
<comment type="caution">
    <text evidence="1">The sequence shown here is derived from an EMBL/GenBank/DDBJ whole genome shotgun (WGS) entry which is preliminary data.</text>
</comment>